<gene>
    <name evidence="9" type="ORF">FB547_11447</name>
</gene>
<comment type="similarity">
    <text evidence="7">Belongs to the binding-protein-dependent transport system permease family.</text>
</comment>
<dbReference type="CDD" id="cd06261">
    <property type="entry name" value="TM_PBP2"/>
    <property type="match status" value="1"/>
</dbReference>
<dbReference type="GO" id="GO:0055085">
    <property type="term" value="P:transmembrane transport"/>
    <property type="evidence" value="ECO:0007669"/>
    <property type="project" value="InterPro"/>
</dbReference>
<evidence type="ECO:0000259" key="8">
    <source>
        <dbReference type="PROSITE" id="PS50928"/>
    </source>
</evidence>
<dbReference type="InterPro" id="IPR035906">
    <property type="entry name" value="MetI-like_sf"/>
</dbReference>
<dbReference type="InterPro" id="IPR000515">
    <property type="entry name" value="MetI-like"/>
</dbReference>
<dbReference type="RefSeq" id="WP_145747037.1">
    <property type="nucleotide sequence ID" value="NZ_VIVL01000014.1"/>
</dbReference>
<dbReference type="AlphaFoldDB" id="A0A561BAN0"/>
<comment type="caution">
    <text evidence="9">The sequence shown here is derived from an EMBL/GenBank/DDBJ whole genome shotgun (WGS) entry which is preliminary data.</text>
</comment>
<evidence type="ECO:0000256" key="6">
    <source>
        <dbReference type="ARBA" id="ARBA00023136"/>
    </source>
</evidence>
<dbReference type="GO" id="GO:0005886">
    <property type="term" value="C:plasma membrane"/>
    <property type="evidence" value="ECO:0007669"/>
    <property type="project" value="UniProtKB-SubCell"/>
</dbReference>
<keyword evidence="3" id="KW-1003">Cell membrane</keyword>
<evidence type="ECO:0000256" key="5">
    <source>
        <dbReference type="ARBA" id="ARBA00022989"/>
    </source>
</evidence>
<dbReference type="PANTHER" id="PTHR30151">
    <property type="entry name" value="ALKANE SULFONATE ABC TRANSPORTER-RELATED, MEMBRANE SUBUNIT"/>
    <property type="match status" value="1"/>
</dbReference>
<evidence type="ECO:0000256" key="2">
    <source>
        <dbReference type="ARBA" id="ARBA00022448"/>
    </source>
</evidence>
<keyword evidence="6 7" id="KW-0472">Membrane</keyword>
<dbReference type="Pfam" id="PF00528">
    <property type="entry name" value="BPD_transp_1"/>
    <property type="match status" value="1"/>
</dbReference>
<name>A0A561BAN0_9BURK</name>
<sequence>MNSVSSALKRCAYPVAGTVLALALWQAVCVLASLPTAVLPTPWQVLQATVQFRPALLQDGWVTFKATLYGFVLALLLGIPLAVAVSTFRWINLMFYPLLVALQSVPKVALAPLLLVWLGTGMESKLAIAWLVAFFPIVVDTAAGLQSTPKELLELARSLRASPWQLFAKVRFPAALPFVVTGSKVAVTLAVIGAVIGEFVGSSEGLGFLLLSATSQINTPLAFAALFALSALGMATYFMVVLAERAIAGWLPPAPPIH</sequence>
<evidence type="ECO:0000256" key="4">
    <source>
        <dbReference type="ARBA" id="ARBA00022692"/>
    </source>
</evidence>
<accession>A0A561BAN0</accession>
<feature type="transmembrane region" description="Helical" evidence="7">
    <location>
        <begin position="221"/>
        <end position="243"/>
    </location>
</feature>
<dbReference type="Gene3D" id="1.10.3720.10">
    <property type="entry name" value="MetI-like"/>
    <property type="match status" value="1"/>
</dbReference>
<evidence type="ECO:0000256" key="7">
    <source>
        <dbReference type="RuleBase" id="RU363032"/>
    </source>
</evidence>
<comment type="subcellular location">
    <subcellularLocation>
        <location evidence="1 7">Cell membrane</location>
        <topology evidence="1 7">Multi-pass membrane protein</topology>
    </subcellularLocation>
</comment>
<dbReference type="SUPFAM" id="SSF161098">
    <property type="entry name" value="MetI-like"/>
    <property type="match status" value="1"/>
</dbReference>
<feature type="transmembrane region" description="Helical" evidence="7">
    <location>
        <begin position="95"/>
        <end position="120"/>
    </location>
</feature>
<dbReference type="OrthoDB" id="8138334at2"/>
<protein>
    <submittedName>
        <fullName evidence="9">NitT/TauT family transport system permease protein</fullName>
    </submittedName>
</protein>
<feature type="transmembrane region" description="Helical" evidence="7">
    <location>
        <begin position="126"/>
        <end position="145"/>
    </location>
</feature>
<dbReference type="PANTHER" id="PTHR30151:SF20">
    <property type="entry name" value="ABC TRANSPORTER PERMEASE PROTEIN HI_0355-RELATED"/>
    <property type="match status" value="1"/>
</dbReference>
<feature type="transmembrane region" description="Helical" evidence="7">
    <location>
        <begin position="175"/>
        <end position="201"/>
    </location>
</feature>
<evidence type="ECO:0000313" key="10">
    <source>
        <dbReference type="Proteomes" id="UP000319722"/>
    </source>
</evidence>
<evidence type="ECO:0000256" key="3">
    <source>
        <dbReference type="ARBA" id="ARBA00022475"/>
    </source>
</evidence>
<feature type="domain" description="ABC transmembrane type-1" evidence="8">
    <location>
        <begin position="60"/>
        <end position="244"/>
    </location>
</feature>
<dbReference type="Proteomes" id="UP000319722">
    <property type="component" value="Unassembled WGS sequence"/>
</dbReference>
<organism evidence="9 10">
    <name type="scientific">Variovorax beijingensis</name>
    <dbReference type="NCBI Taxonomy" id="2496117"/>
    <lineage>
        <taxon>Bacteria</taxon>
        <taxon>Pseudomonadati</taxon>
        <taxon>Pseudomonadota</taxon>
        <taxon>Betaproteobacteria</taxon>
        <taxon>Burkholderiales</taxon>
        <taxon>Comamonadaceae</taxon>
        <taxon>Variovorax</taxon>
    </lineage>
</organism>
<evidence type="ECO:0000256" key="1">
    <source>
        <dbReference type="ARBA" id="ARBA00004651"/>
    </source>
</evidence>
<proteinExistence type="inferred from homology"/>
<dbReference type="PROSITE" id="PS50928">
    <property type="entry name" value="ABC_TM1"/>
    <property type="match status" value="1"/>
</dbReference>
<keyword evidence="2 7" id="KW-0813">Transport</keyword>
<keyword evidence="5 7" id="KW-1133">Transmembrane helix</keyword>
<reference evidence="9 10" key="1">
    <citation type="submission" date="2019-06" db="EMBL/GenBank/DDBJ databases">
        <title>Sorghum-associated microbial communities from plants grown in Nebraska, USA.</title>
        <authorList>
            <person name="Schachtman D."/>
        </authorList>
    </citation>
    <scope>NUCLEOTIDE SEQUENCE [LARGE SCALE GENOMIC DNA]</scope>
    <source>
        <strain evidence="9 10">T529</strain>
    </source>
</reference>
<dbReference type="EMBL" id="VIVL01000014">
    <property type="protein sequence ID" value="TWD75976.1"/>
    <property type="molecule type" value="Genomic_DNA"/>
</dbReference>
<feature type="transmembrane region" description="Helical" evidence="7">
    <location>
        <begin position="12"/>
        <end position="34"/>
    </location>
</feature>
<feature type="transmembrane region" description="Helical" evidence="7">
    <location>
        <begin position="66"/>
        <end position="88"/>
    </location>
</feature>
<evidence type="ECO:0000313" key="9">
    <source>
        <dbReference type="EMBL" id="TWD75976.1"/>
    </source>
</evidence>
<keyword evidence="4 7" id="KW-0812">Transmembrane</keyword>